<accession>A0A7G1H2B5</accession>
<name>A0A7G1H2B5_9BACT</name>
<reference evidence="1 2" key="1">
    <citation type="submission" date="2020-03" db="EMBL/GenBank/DDBJ databases">
        <title>Complete genome sequences of two sulfur-disproportionating bacterial strains T55J and Mzg5.</title>
        <authorList>
            <person name="Umezawa K."/>
            <person name="Kojima H."/>
            <person name="Kato Y."/>
            <person name="Fukui M."/>
        </authorList>
    </citation>
    <scope>NUCLEOTIDE SEQUENCE [LARGE SCALE GENOMIC DNA]</scope>
    <source>
        <strain evidence="1 2">T55J</strain>
    </source>
</reference>
<proteinExistence type="predicted"/>
<evidence type="ECO:0000313" key="1">
    <source>
        <dbReference type="EMBL" id="BCB96096.1"/>
    </source>
</evidence>
<dbReference type="EMBL" id="AP022873">
    <property type="protein sequence ID" value="BCB96096.1"/>
    <property type="molecule type" value="Genomic_DNA"/>
</dbReference>
<sequence>MSKESDVKSGGSCKGDEVPLMPKCFVCGAGDKNRVYLHCIHEGEEKLVCARCLPILIHGAH</sequence>
<protein>
    <submittedName>
        <fullName evidence="1">Uncharacterized protein</fullName>
    </submittedName>
</protein>
<dbReference type="AlphaFoldDB" id="A0A7G1H2B5"/>
<evidence type="ECO:0000313" key="2">
    <source>
        <dbReference type="Proteomes" id="UP000516360"/>
    </source>
</evidence>
<gene>
    <name evidence="1" type="ORF">JZK55_10180</name>
</gene>
<organism evidence="1 2">
    <name type="scientific">Dissulfurispira thermophila</name>
    <dbReference type="NCBI Taxonomy" id="2715679"/>
    <lineage>
        <taxon>Bacteria</taxon>
        <taxon>Pseudomonadati</taxon>
        <taxon>Nitrospirota</taxon>
        <taxon>Thermodesulfovibrionia</taxon>
        <taxon>Thermodesulfovibrionales</taxon>
        <taxon>Dissulfurispiraceae</taxon>
        <taxon>Dissulfurispira</taxon>
    </lineage>
</organism>
<keyword evidence="2" id="KW-1185">Reference proteome</keyword>
<dbReference type="KEGG" id="dtp:JZK55_10180"/>
<dbReference type="Proteomes" id="UP000516360">
    <property type="component" value="Chromosome"/>
</dbReference>
<dbReference type="RefSeq" id="WP_203473544.1">
    <property type="nucleotide sequence ID" value="NZ_AP022873.1"/>
</dbReference>